<dbReference type="AlphaFoldDB" id="A0A7S2J814"/>
<gene>
    <name evidence="8" type="ORF">BRAN1462_LOCUS15573</name>
</gene>
<dbReference type="EMBL" id="HBGW01024543">
    <property type="protein sequence ID" value="CAD9540348.1"/>
    <property type="molecule type" value="Transcribed_RNA"/>
</dbReference>
<dbReference type="GO" id="GO:0012505">
    <property type="term" value="C:endomembrane system"/>
    <property type="evidence" value="ECO:0007669"/>
    <property type="project" value="UniProtKB-SubCell"/>
</dbReference>
<comment type="subcellular location">
    <subcellularLocation>
        <location evidence="1">Endomembrane system</location>
        <topology evidence="1">Multi-pass membrane protein</topology>
    </subcellularLocation>
</comment>
<feature type="transmembrane region" description="Helical" evidence="7">
    <location>
        <begin position="130"/>
        <end position="157"/>
    </location>
</feature>
<dbReference type="Pfam" id="PF00860">
    <property type="entry name" value="Xan_ur_permease"/>
    <property type="match status" value="1"/>
</dbReference>
<evidence type="ECO:0000313" key="8">
    <source>
        <dbReference type="EMBL" id="CAD9540348.1"/>
    </source>
</evidence>
<evidence type="ECO:0000256" key="2">
    <source>
        <dbReference type="ARBA" id="ARBA00005697"/>
    </source>
</evidence>
<keyword evidence="4 7" id="KW-0812">Transmembrane</keyword>
<keyword evidence="6 7" id="KW-0472">Membrane</keyword>
<feature type="transmembrane region" description="Helical" evidence="7">
    <location>
        <begin position="99"/>
        <end position="118"/>
    </location>
</feature>
<dbReference type="InterPro" id="IPR006043">
    <property type="entry name" value="NCS2"/>
</dbReference>
<name>A0A7S2J814_9DINO</name>
<protein>
    <recommendedName>
        <fullName evidence="9">SLC26A/SulP transporter domain-containing protein</fullName>
    </recommendedName>
</protein>
<keyword evidence="5 7" id="KW-1133">Transmembrane helix</keyword>
<evidence type="ECO:0000256" key="3">
    <source>
        <dbReference type="ARBA" id="ARBA00022448"/>
    </source>
</evidence>
<evidence type="ECO:0000256" key="6">
    <source>
        <dbReference type="ARBA" id="ARBA00023136"/>
    </source>
</evidence>
<feature type="transmembrane region" description="Helical" evidence="7">
    <location>
        <begin position="41"/>
        <end position="64"/>
    </location>
</feature>
<evidence type="ECO:0000256" key="1">
    <source>
        <dbReference type="ARBA" id="ARBA00004127"/>
    </source>
</evidence>
<evidence type="ECO:0000256" key="7">
    <source>
        <dbReference type="SAM" id="Phobius"/>
    </source>
</evidence>
<feature type="transmembrane region" description="Helical" evidence="7">
    <location>
        <begin position="76"/>
        <end position="93"/>
    </location>
</feature>
<accession>A0A7S2J814</accession>
<proteinExistence type="inferred from homology"/>
<organism evidence="8">
    <name type="scientific">Zooxanthella nutricula</name>
    <dbReference type="NCBI Taxonomy" id="1333877"/>
    <lineage>
        <taxon>Eukaryota</taxon>
        <taxon>Sar</taxon>
        <taxon>Alveolata</taxon>
        <taxon>Dinophyceae</taxon>
        <taxon>Peridiniales</taxon>
        <taxon>Peridiniales incertae sedis</taxon>
        <taxon>Zooxanthella</taxon>
    </lineage>
</organism>
<dbReference type="PANTHER" id="PTHR43337">
    <property type="entry name" value="XANTHINE/URACIL PERMEASE C887.17-RELATED"/>
    <property type="match status" value="1"/>
</dbReference>
<dbReference type="GO" id="GO:0005886">
    <property type="term" value="C:plasma membrane"/>
    <property type="evidence" value="ECO:0007669"/>
    <property type="project" value="TreeGrafter"/>
</dbReference>
<keyword evidence="3" id="KW-0813">Transport</keyword>
<evidence type="ECO:0000256" key="5">
    <source>
        <dbReference type="ARBA" id="ARBA00022989"/>
    </source>
</evidence>
<comment type="similarity">
    <text evidence="2">Belongs to the nucleobase:cation symporter-2 (NCS2) (TC 2.A.40) family. Azg-like subfamily.</text>
</comment>
<dbReference type="InterPro" id="IPR045018">
    <property type="entry name" value="Azg-like"/>
</dbReference>
<dbReference type="GO" id="GO:0005345">
    <property type="term" value="F:purine nucleobase transmembrane transporter activity"/>
    <property type="evidence" value="ECO:0007669"/>
    <property type="project" value="TreeGrafter"/>
</dbReference>
<evidence type="ECO:0000256" key="4">
    <source>
        <dbReference type="ARBA" id="ARBA00022692"/>
    </source>
</evidence>
<reference evidence="8" key="1">
    <citation type="submission" date="2021-01" db="EMBL/GenBank/DDBJ databases">
        <authorList>
            <person name="Corre E."/>
            <person name="Pelletier E."/>
            <person name="Niang G."/>
            <person name="Scheremetjew M."/>
            <person name="Finn R."/>
            <person name="Kale V."/>
            <person name="Holt S."/>
            <person name="Cochrane G."/>
            <person name="Meng A."/>
            <person name="Brown T."/>
            <person name="Cohen L."/>
        </authorList>
    </citation>
    <scope>NUCLEOTIDE SEQUENCE</scope>
    <source>
        <strain evidence="8">RCC3387</strain>
    </source>
</reference>
<evidence type="ECO:0008006" key="9">
    <source>
        <dbReference type="Google" id="ProtNLM"/>
    </source>
</evidence>
<dbReference type="PANTHER" id="PTHR43337:SF1">
    <property type="entry name" value="XANTHINE_URACIL PERMEASE C887.17-RELATED"/>
    <property type="match status" value="1"/>
</dbReference>
<sequence>MVVGSAVLLFVALFDLAGVQYGLLGIAGLLKDGNVPRSTSIFASAGIATMFGSLLGTSPIIIASENSAGIIEGAKTGLMAVVVAILFFFSAFLGPLLSAVPHVATAVPLVLIGAFMMAPCRSIDWDNLRVAIPSFLTMTVVPFTYSIHTGIIAGILMDGFLTMFSKPLKEPKPLKEEPIMAIDAPTKVDCVVTNDLARTSSPACLSRRFSTPHMTLAASACNDTKVDDARKLLEKLCYAPPSAPQSPAMHGRDPGEEVAAEQALKKALEKFVEAH</sequence>